<dbReference type="AlphaFoldDB" id="A0A840UJ24"/>
<dbReference type="EMBL" id="JACHFH010000014">
    <property type="protein sequence ID" value="MBB5336190.1"/>
    <property type="molecule type" value="Genomic_DNA"/>
</dbReference>
<dbReference type="Proteomes" id="UP000559117">
    <property type="component" value="Unassembled WGS sequence"/>
</dbReference>
<organism evidence="1 2">
    <name type="scientific">Pectinatus brassicae</name>
    <dbReference type="NCBI Taxonomy" id="862415"/>
    <lineage>
        <taxon>Bacteria</taxon>
        <taxon>Bacillati</taxon>
        <taxon>Bacillota</taxon>
        <taxon>Negativicutes</taxon>
        <taxon>Selenomonadales</taxon>
        <taxon>Selenomonadaceae</taxon>
        <taxon>Pectinatus</taxon>
    </lineage>
</organism>
<keyword evidence="2" id="KW-1185">Reference proteome</keyword>
<gene>
    <name evidence="1" type="ORF">HNR32_001338</name>
</gene>
<evidence type="ECO:0000313" key="1">
    <source>
        <dbReference type="EMBL" id="MBB5336190.1"/>
    </source>
</evidence>
<evidence type="ECO:0000313" key="2">
    <source>
        <dbReference type="Proteomes" id="UP000559117"/>
    </source>
</evidence>
<sequence>MKKKIFILTAVFMLTLLSTGLAQMRWQKIITTDAYRYYFDSSTIAYGQMAILNQEKTSKIDKNVIVFLAQKVYWNPQDTITILQQINNNIDWTTMTYSVGQYKYDINNNNLWQGDISFFTNDGRMLGTVHRNIWNDIGKSSDEERICQYLMKYAKENNQSLKDHT</sequence>
<reference evidence="1 2" key="1">
    <citation type="submission" date="2020-08" db="EMBL/GenBank/DDBJ databases">
        <title>Genomic Encyclopedia of Type Strains, Phase IV (KMG-IV): sequencing the most valuable type-strain genomes for metagenomic binning, comparative biology and taxonomic classification.</title>
        <authorList>
            <person name="Goeker M."/>
        </authorList>
    </citation>
    <scope>NUCLEOTIDE SEQUENCE [LARGE SCALE GENOMIC DNA]</scope>
    <source>
        <strain evidence="1 2">DSM 24661</strain>
    </source>
</reference>
<accession>A0A840UJ24</accession>
<proteinExistence type="predicted"/>
<dbReference type="RefSeq" id="WP_183860907.1">
    <property type="nucleotide sequence ID" value="NZ_JACHFH010000014.1"/>
</dbReference>
<protein>
    <submittedName>
        <fullName evidence="1">Uncharacterized protein</fullName>
    </submittedName>
</protein>
<comment type="caution">
    <text evidence="1">The sequence shown here is derived from an EMBL/GenBank/DDBJ whole genome shotgun (WGS) entry which is preliminary data.</text>
</comment>
<name>A0A840UJ24_9FIRM</name>